<name>A0A5B7JKH7_PORTR</name>
<proteinExistence type="predicted"/>
<comment type="caution">
    <text evidence="2">The sequence shown here is derived from an EMBL/GenBank/DDBJ whole genome shotgun (WGS) entry which is preliminary data.</text>
</comment>
<accession>A0A5B7JKH7</accession>
<evidence type="ECO:0000256" key="1">
    <source>
        <dbReference type="SAM" id="MobiDB-lite"/>
    </source>
</evidence>
<dbReference type="Proteomes" id="UP000324222">
    <property type="component" value="Unassembled WGS sequence"/>
</dbReference>
<keyword evidence="3" id="KW-1185">Reference proteome</keyword>
<evidence type="ECO:0000313" key="3">
    <source>
        <dbReference type="Proteomes" id="UP000324222"/>
    </source>
</evidence>
<dbReference type="EMBL" id="VSRR010100263">
    <property type="protein sequence ID" value="MPC94913.1"/>
    <property type="molecule type" value="Genomic_DNA"/>
</dbReference>
<organism evidence="2 3">
    <name type="scientific">Portunus trituberculatus</name>
    <name type="common">Swimming crab</name>
    <name type="synonym">Neptunus trituberculatus</name>
    <dbReference type="NCBI Taxonomy" id="210409"/>
    <lineage>
        <taxon>Eukaryota</taxon>
        <taxon>Metazoa</taxon>
        <taxon>Ecdysozoa</taxon>
        <taxon>Arthropoda</taxon>
        <taxon>Crustacea</taxon>
        <taxon>Multicrustacea</taxon>
        <taxon>Malacostraca</taxon>
        <taxon>Eumalacostraca</taxon>
        <taxon>Eucarida</taxon>
        <taxon>Decapoda</taxon>
        <taxon>Pleocyemata</taxon>
        <taxon>Brachyura</taxon>
        <taxon>Eubrachyura</taxon>
        <taxon>Portunoidea</taxon>
        <taxon>Portunidae</taxon>
        <taxon>Portuninae</taxon>
        <taxon>Portunus</taxon>
    </lineage>
</organism>
<gene>
    <name evidence="2" type="ORF">E2C01_090104</name>
</gene>
<feature type="region of interest" description="Disordered" evidence="1">
    <location>
        <begin position="31"/>
        <end position="51"/>
    </location>
</feature>
<reference evidence="2 3" key="1">
    <citation type="submission" date="2019-05" db="EMBL/GenBank/DDBJ databases">
        <title>Another draft genome of Portunus trituberculatus and its Hox gene families provides insights of decapod evolution.</title>
        <authorList>
            <person name="Jeong J.-H."/>
            <person name="Song I."/>
            <person name="Kim S."/>
            <person name="Choi T."/>
            <person name="Kim D."/>
            <person name="Ryu S."/>
            <person name="Kim W."/>
        </authorList>
    </citation>
    <scope>NUCLEOTIDE SEQUENCE [LARGE SCALE GENOMIC DNA]</scope>
    <source>
        <tissue evidence="2">Muscle</tissue>
    </source>
</reference>
<evidence type="ECO:0000313" key="2">
    <source>
        <dbReference type="EMBL" id="MPC94913.1"/>
    </source>
</evidence>
<dbReference type="AlphaFoldDB" id="A0A5B7JKH7"/>
<sequence>MCFRLLTLGVRYEAMRYKGTDNTCSSLAVREGEKEHGRKETKRWIDRKTRR</sequence>
<protein>
    <submittedName>
        <fullName evidence="2">Uncharacterized protein</fullName>
    </submittedName>
</protein>